<feature type="region of interest" description="Disordered" evidence="1">
    <location>
        <begin position="84"/>
        <end position="103"/>
    </location>
</feature>
<protein>
    <submittedName>
        <fullName evidence="2">Uncharacterized protein</fullName>
    </submittedName>
</protein>
<reference evidence="2" key="1">
    <citation type="submission" date="2020-06" db="EMBL/GenBank/DDBJ databases">
        <authorList>
            <person name="Li T."/>
            <person name="Hu X."/>
            <person name="Zhang T."/>
            <person name="Song X."/>
            <person name="Zhang H."/>
            <person name="Dai N."/>
            <person name="Sheng W."/>
            <person name="Hou X."/>
            <person name="Wei L."/>
        </authorList>
    </citation>
    <scope>NUCLEOTIDE SEQUENCE</scope>
    <source>
        <strain evidence="2">G02</strain>
        <tissue evidence="2">Leaf</tissue>
    </source>
</reference>
<evidence type="ECO:0000313" key="2">
    <source>
        <dbReference type="EMBL" id="KAL0295169.1"/>
    </source>
</evidence>
<dbReference type="EMBL" id="JACGWJ010000077">
    <property type="protein sequence ID" value="KAL0295169.1"/>
    <property type="molecule type" value="Genomic_DNA"/>
</dbReference>
<feature type="compositionally biased region" description="Polar residues" evidence="1">
    <location>
        <begin position="58"/>
        <end position="69"/>
    </location>
</feature>
<gene>
    <name evidence="2" type="ORF">Sradi_6848400</name>
</gene>
<proteinExistence type="predicted"/>
<dbReference type="AlphaFoldDB" id="A0AAW2JL19"/>
<feature type="region of interest" description="Disordered" evidence="1">
    <location>
        <begin position="1"/>
        <end position="77"/>
    </location>
</feature>
<reference evidence="2" key="2">
    <citation type="journal article" date="2024" name="Plant">
        <title>Genomic evolution and insights into agronomic trait innovations of Sesamum species.</title>
        <authorList>
            <person name="Miao H."/>
            <person name="Wang L."/>
            <person name="Qu L."/>
            <person name="Liu H."/>
            <person name="Sun Y."/>
            <person name="Le M."/>
            <person name="Wang Q."/>
            <person name="Wei S."/>
            <person name="Zheng Y."/>
            <person name="Lin W."/>
            <person name="Duan Y."/>
            <person name="Cao H."/>
            <person name="Xiong S."/>
            <person name="Wang X."/>
            <person name="Wei L."/>
            <person name="Li C."/>
            <person name="Ma Q."/>
            <person name="Ju M."/>
            <person name="Zhao R."/>
            <person name="Li G."/>
            <person name="Mu C."/>
            <person name="Tian Q."/>
            <person name="Mei H."/>
            <person name="Zhang T."/>
            <person name="Gao T."/>
            <person name="Zhang H."/>
        </authorList>
    </citation>
    <scope>NUCLEOTIDE SEQUENCE</scope>
    <source>
        <strain evidence="2">G02</strain>
    </source>
</reference>
<evidence type="ECO:0000256" key="1">
    <source>
        <dbReference type="SAM" id="MobiDB-lite"/>
    </source>
</evidence>
<sequence>MDGLLSPWLPAPPRVETSPLGFGGTDFETSPAGHGRFARTERLAPPPETDRPSPPASLIQTAMVQNPSPSRDRTAPPQQINATASLPAATVRQQPPPAADDHRVPANSCRNYLLEISLCILTRHSRLMVIKLPMRFIIHRERPSTSFHLRYKTEKSLFVLQSTQFVRDPSAGTLPLLDIFWEKAILPPP</sequence>
<name>A0AAW2JL19_SESRA</name>
<comment type="caution">
    <text evidence="2">The sequence shown here is derived from an EMBL/GenBank/DDBJ whole genome shotgun (WGS) entry which is preliminary data.</text>
</comment>
<feature type="compositionally biased region" description="Pro residues" evidence="1">
    <location>
        <begin position="44"/>
        <end position="55"/>
    </location>
</feature>
<accession>A0AAW2JL19</accession>
<organism evidence="2">
    <name type="scientific">Sesamum radiatum</name>
    <name type="common">Black benniseed</name>
    <dbReference type="NCBI Taxonomy" id="300843"/>
    <lineage>
        <taxon>Eukaryota</taxon>
        <taxon>Viridiplantae</taxon>
        <taxon>Streptophyta</taxon>
        <taxon>Embryophyta</taxon>
        <taxon>Tracheophyta</taxon>
        <taxon>Spermatophyta</taxon>
        <taxon>Magnoliopsida</taxon>
        <taxon>eudicotyledons</taxon>
        <taxon>Gunneridae</taxon>
        <taxon>Pentapetalae</taxon>
        <taxon>asterids</taxon>
        <taxon>lamiids</taxon>
        <taxon>Lamiales</taxon>
        <taxon>Pedaliaceae</taxon>
        <taxon>Sesamum</taxon>
    </lineage>
</organism>